<sequence length="44" mass="5322">MIEVIFVPYCLMVFAYFILLFVVCLILLFVCFYFMRRSFANIIV</sequence>
<keyword evidence="1" id="KW-0472">Membrane</keyword>
<gene>
    <name evidence="2" type="ORF">HMPREF3216_00728</name>
</gene>
<evidence type="ECO:0000313" key="3">
    <source>
        <dbReference type="Proteomes" id="UP000070558"/>
    </source>
</evidence>
<feature type="transmembrane region" description="Helical" evidence="1">
    <location>
        <begin position="6"/>
        <end position="35"/>
    </location>
</feature>
<keyword evidence="1" id="KW-1133">Transmembrane helix</keyword>
<organism evidence="2 3">
    <name type="scientific">Gardnerella vaginalis</name>
    <dbReference type="NCBI Taxonomy" id="2702"/>
    <lineage>
        <taxon>Bacteria</taxon>
        <taxon>Bacillati</taxon>
        <taxon>Actinomycetota</taxon>
        <taxon>Actinomycetes</taxon>
        <taxon>Bifidobacteriales</taxon>
        <taxon>Bifidobacteriaceae</taxon>
        <taxon>Gardnerella</taxon>
    </lineage>
</organism>
<protein>
    <submittedName>
        <fullName evidence="2">Uncharacterized protein</fullName>
    </submittedName>
</protein>
<name>A0A133NPE4_GARVA</name>
<reference evidence="2 3" key="1">
    <citation type="submission" date="2016-01" db="EMBL/GenBank/DDBJ databases">
        <authorList>
            <person name="Oliw E.H."/>
        </authorList>
    </citation>
    <scope>NUCLEOTIDE SEQUENCE [LARGE SCALE GENOMIC DNA]</scope>
    <source>
        <strain evidence="2 3">GED7760B</strain>
    </source>
</reference>
<evidence type="ECO:0000313" key="2">
    <source>
        <dbReference type="EMBL" id="KXA18160.1"/>
    </source>
</evidence>
<accession>A0A133NPE4</accession>
<dbReference type="AlphaFoldDB" id="A0A133NPE4"/>
<dbReference type="EMBL" id="LRQA01000039">
    <property type="protein sequence ID" value="KXA18160.1"/>
    <property type="molecule type" value="Genomic_DNA"/>
</dbReference>
<keyword evidence="1" id="KW-0812">Transmembrane</keyword>
<comment type="caution">
    <text evidence="2">The sequence shown here is derived from an EMBL/GenBank/DDBJ whole genome shotgun (WGS) entry which is preliminary data.</text>
</comment>
<evidence type="ECO:0000256" key="1">
    <source>
        <dbReference type="SAM" id="Phobius"/>
    </source>
</evidence>
<dbReference type="Proteomes" id="UP000070558">
    <property type="component" value="Unassembled WGS sequence"/>
</dbReference>
<proteinExistence type="predicted"/>